<dbReference type="SUPFAM" id="SSF90112">
    <property type="entry name" value="Neurotransmitter-gated ion-channel transmembrane pore"/>
    <property type="match status" value="1"/>
</dbReference>
<evidence type="ECO:0000313" key="6">
    <source>
        <dbReference type="Proteomes" id="UP000681720"/>
    </source>
</evidence>
<keyword evidence="2" id="KW-0812">Transmembrane</keyword>
<dbReference type="GO" id="GO:0006811">
    <property type="term" value="P:monoatomic ion transport"/>
    <property type="evidence" value="ECO:0007669"/>
    <property type="project" value="InterPro"/>
</dbReference>
<dbReference type="GO" id="GO:0016020">
    <property type="term" value="C:membrane"/>
    <property type="evidence" value="ECO:0007669"/>
    <property type="project" value="InterPro"/>
</dbReference>
<name>A0A8S3HT01_9BILA</name>
<dbReference type="InterPro" id="IPR036719">
    <property type="entry name" value="Neuro-gated_channel_TM_sf"/>
</dbReference>
<dbReference type="EMBL" id="CAJOBH010102983">
    <property type="protein sequence ID" value="CAF4622629.1"/>
    <property type="molecule type" value="Genomic_DNA"/>
</dbReference>
<evidence type="ECO:0000259" key="3">
    <source>
        <dbReference type="Pfam" id="PF02932"/>
    </source>
</evidence>
<feature type="compositionally biased region" description="Polar residues" evidence="1">
    <location>
        <begin position="1"/>
        <end position="15"/>
    </location>
</feature>
<evidence type="ECO:0000256" key="1">
    <source>
        <dbReference type="SAM" id="MobiDB-lite"/>
    </source>
</evidence>
<dbReference type="InterPro" id="IPR038050">
    <property type="entry name" value="Neuro_actylchol_rec"/>
</dbReference>
<evidence type="ECO:0000256" key="2">
    <source>
        <dbReference type="SAM" id="Phobius"/>
    </source>
</evidence>
<dbReference type="EMBL" id="CAJOBJ010333988">
    <property type="protein sequence ID" value="CAF5186481.1"/>
    <property type="molecule type" value="Genomic_DNA"/>
</dbReference>
<dbReference type="Proteomes" id="UP000681967">
    <property type="component" value="Unassembled WGS sequence"/>
</dbReference>
<keyword evidence="2" id="KW-1133">Transmembrane helix</keyword>
<gene>
    <name evidence="4" type="ORF">BYL167_LOCUS41029</name>
    <name evidence="5" type="ORF">GIL414_LOCUS71283</name>
</gene>
<feature type="region of interest" description="Disordered" evidence="1">
    <location>
        <begin position="1"/>
        <end position="29"/>
    </location>
</feature>
<organism evidence="5 6">
    <name type="scientific">Rotaria magnacalcarata</name>
    <dbReference type="NCBI Taxonomy" id="392030"/>
    <lineage>
        <taxon>Eukaryota</taxon>
        <taxon>Metazoa</taxon>
        <taxon>Spiralia</taxon>
        <taxon>Gnathifera</taxon>
        <taxon>Rotifera</taxon>
        <taxon>Eurotatoria</taxon>
        <taxon>Bdelloidea</taxon>
        <taxon>Philodinida</taxon>
        <taxon>Philodinidae</taxon>
        <taxon>Rotaria</taxon>
    </lineage>
</organism>
<dbReference type="InterPro" id="IPR006029">
    <property type="entry name" value="Neurotrans-gated_channel_TM"/>
</dbReference>
<protein>
    <recommendedName>
        <fullName evidence="3">Neurotransmitter-gated ion-channel transmembrane domain-containing protein</fullName>
    </recommendedName>
</protein>
<keyword evidence="2" id="KW-0472">Membrane</keyword>
<dbReference type="Gene3D" id="1.20.58.390">
    <property type="entry name" value="Neurotransmitter-gated ion-channel transmembrane domain"/>
    <property type="match status" value="1"/>
</dbReference>
<dbReference type="Proteomes" id="UP000681720">
    <property type="component" value="Unassembled WGS sequence"/>
</dbReference>
<sequence length="121" mass="14087">MQLEDTSCQGQNQTKKTNRKHLQSEDIPMTNRLISRSSSTESIHDEIQDTLHGLLLKQKELEHDQKVTSDWRALATKIDKFLFYVFLFLTIISTLGLLVVAPLFRNNAQRKIKLWHGSRRP</sequence>
<feature type="transmembrane region" description="Helical" evidence="2">
    <location>
        <begin position="81"/>
        <end position="104"/>
    </location>
</feature>
<comment type="caution">
    <text evidence="5">The sequence shown here is derived from an EMBL/GenBank/DDBJ whole genome shotgun (WGS) entry which is preliminary data.</text>
</comment>
<evidence type="ECO:0000313" key="5">
    <source>
        <dbReference type="EMBL" id="CAF5186481.1"/>
    </source>
</evidence>
<dbReference type="Pfam" id="PF02932">
    <property type="entry name" value="Neur_chan_memb"/>
    <property type="match status" value="1"/>
</dbReference>
<proteinExistence type="predicted"/>
<reference evidence="5" key="1">
    <citation type="submission" date="2021-02" db="EMBL/GenBank/DDBJ databases">
        <authorList>
            <person name="Nowell W R."/>
        </authorList>
    </citation>
    <scope>NUCLEOTIDE SEQUENCE</scope>
</reference>
<dbReference type="AlphaFoldDB" id="A0A8S3HT01"/>
<evidence type="ECO:0000313" key="4">
    <source>
        <dbReference type="EMBL" id="CAF4622629.1"/>
    </source>
</evidence>
<feature type="domain" description="Neurotransmitter-gated ion-channel transmembrane" evidence="3">
    <location>
        <begin position="6"/>
        <end position="97"/>
    </location>
</feature>
<accession>A0A8S3HT01</accession>